<feature type="compositionally biased region" description="Basic and acidic residues" evidence="1">
    <location>
        <begin position="25"/>
        <end position="38"/>
    </location>
</feature>
<dbReference type="AlphaFoldDB" id="A0A835VG75"/>
<name>A0A835VG75_VANPL</name>
<reference evidence="2 3" key="1">
    <citation type="journal article" date="2020" name="Nat. Food">
        <title>A phased Vanilla planifolia genome enables genetic improvement of flavour and production.</title>
        <authorList>
            <person name="Hasing T."/>
            <person name="Tang H."/>
            <person name="Brym M."/>
            <person name="Khazi F."/>
            <person name="Huang T."/>
            <person name="Chambers A.H."/>
        </authorList>
    </citation>
    <scope>NUCLEOTIDE SEQUENCE [LARGE SCALE GENOMIC DNA]</scope>
    <source>
        <tissue evidence="2">Leaf</tissue>
    </source>
</reference>
<dbReference type="Proteomes" id="UP000636800">
    <property type="component" value="Chromosome 1"/>
</dbReference>
<feature type="region of interest" description="Disordered" evidence="1">
    <location>
        <begin position="18"/>
        <end position="42"/>
    </location>
</feature>
<proteinExistence type="predicted"/>
<organism evidence="2 3">
    <name type="scientific">Vanilla planifolia</name>
    <name type="common">Vanilla</name>
    <dbReference type="NCBI Taxonomy" id="51239"/>
    <lineage>
        <taxon>Eukaryota</taxon>
        <taxon>Viridiplantae</taxon>
        <taxon>Streptophyta</taxon>
        <taxon>Embryophyta</taxon>
        <taxon>Tracheophyta</taxon>
        <taxon>Spermatophyta</taxon>
        <taxon>Magnoliopsida</taxon>
        <taxon>Liliopsida</taxon>
        <taxon>Asparagales</taxon>
        <taxon>Orchidaceae</taxon>
        <taxon>Vanilloideae</taxon>
        <taxon>Vanilleae</taxon>
        <taxon>Vanilla</taxon>
    </lineage>
</organism>
<evidence type="ECO:0000313" key="3">
    <source>
        <dbReference type="Proteomes" id="UP000636800"/>
    </source>
</evidence>
<keyword evidence="3" id="KW-1185">Reference proteome</keyword>
<evidence type="ECO:0000313" key="2">
    <source>
        <dbReference type="EMBL" id="KAG0495865.1"/>
    </source>
</evidence>
<sequence>MGSSKKRLKSLIGLKKRKRTNLFKGHQEPKEGGTKVEETGEVPPRSWFDVRFKEAAHA</sequence>
<gene>
    <name evidence="2" type="ORF">HPP92_000556</name>
</gene>
<dbReference type="OrthoDB" id="690994at2759"/>
<comment type="caution">
    <text evidence="2">The sequence shown here is derived from an EMBL/GenBank/DDBJ whole genome shotgun (WGS) entry which is preliminary data.</text>
</comment>
<accession>A0A835VG75</accession>
<evidence type="ECO:0000256" key="1">
    <source>
        <dbReference type="SAM" id="MobiDB-lite"/>
    </source>
</evidence>
<protein>
    <submittedName>
        <fullName evidence="2">Uncharacterized protein</fullName>
    </submittedName>
</protein>
<dbReference type="EMBL" id="JADCNL010000001">
    <property type="protein sequence ID" value="KAG0495865.1"/>
    <property type="molecule type" value="Genomic_DNA"/>
</dbReference>